<evidence type="ECO:0000313" key="2">
    <source>
        <dbReference type="EMBL" id="MBF4695726.1"/>
    </source>
</evidence>
<proteinExistence type="predicted"/>
<name>A0ABR9ZZ39_9FIRM</name>
<dbReference type="EMBL" id="JADKNH010000019">
    <property type="protein sequence ID" value="MBF4695726.1"/>
    <property type="molecule type" value="Genomic_DNA"/>
</dbReference>
<feature type="transmembrane region" description="Helical" evidence="1">
    <location>
        <begin position="6"/>
        <end position="26"/>
    </location>
</feature>
<organism evidence="2 3">
    <name type="scientific">Fusibacter ferrireducens</name>
    <dbReference type="NCBI Taxonomy" id="2785058"/>
    <lineage>
        <taxon>Bacteria</taxon>
        <taxon>Bacillati</taxon>
        <taxon>Bacillota</taxon>
        <taxon>Clostridia</taxon>
        <taxon>Eubacteriales</taxon>
        <taxon>Eubacteriales Family XII. Incertae Sedis</taxon>
        <taxon>Fusibacter</taxon>
    </lineage>
</organism>
<evidence type="ECO:0000256" key="1">
    <source>
        <dbReference type="SAM" id="Phobius"/>
    </source>
</evidence>
<keyword evidence="1" id="KW-0812">Transmembrane</keyword>
<keyword evidence="3" id="KW-1185">Reference proteome</keyword>
<keyword evidence="1" id="KW-1133">Transmembrane helix</keyword>
<comment type="caution">
    <text evidence="2">The sequence shown here is derived from an EMBL/GenBank/DDBJ whole genome shotgun (WGS) entry which is preliminary data.</text>
</comment>
<sequence length="456" mass="51699">MNKKSIIAIAVAVICIIAGGIGYPMVKGYMIKKDPVNYLLYASTQNNSNAVDASMKGTFSMDDEALNQMTAYMSSDPEAMSTFVKGIVEELNFDGRVKFGADLDNNKIDFYENIGIQYGQSKLLSLELGYIDEQLFYSMPEVYSKAFAMTKSELFDLIKETQDIDLSQVKWESYLDLLKMEKDPDYQAILKDKAKYEEIIRLFLADLKANGKTDVTLENGTVLKCDLLETDISFKEILDLYVQLFKTVKEDQNVKTLVKKKALAALDIALETEDYKLMMLEETDVKDAIESINTDFDTKWNEMMDELIKTYEEIQSDATLAQDVDIKYHMAFAIDNKYNLRQYQMKANTNGILVDETVIYNAYGDDVKFDETLAAEETVSVKDMILDPDYMETVTEDVISKGLSAFLSSDAFVATVNDIKEKAAVLPAEESQQIIESLDYVLNNQEMIINMMLGQY</sequence>
<accession>A0ABR9ZZ39</accession>
<evidence type="ECO:0000313" key="3">
    <source>
        <dbReference type="Proteomes" id="UP000614200"/>
    </source>
</evidence>
<dbReference type="RefSeq" id="WP_194703964.1">
    <property type="nucleotide sequence ID" value="NZ_JADKNH010000019.1"/>
</dbReference>
<keyword evidence="1" id="KW-0472">Membrane</keyword>
<protein>
    <submittedName>
        <fullName evidence="2">Uncharacterized protein</fullName>
    </submittedName>
</protein>
<gene>
    <name evidence="2" type="ORF">ISU02_21735</name>
</gene>
<reference evidence="2 3" key="1">
    <citation type="submission" date="2020-11" db="EMBL/GenBank/DDBJ databases">
        <title>Fusibacter basophilias sp. nov.</title>
        <authorList>
            <person name="Qiu D."/>
        </authorList>
    </citation>
    <scope>NUCLEOTIDE SEQUENCE [LARGE SCALE GENOMIC DNA]</scope>
    <source>
        <strain evidence="2 3">Q10-2</strain>
    </source>
</reference>
<dbReference type="Proteomes" id="UP000614200">
    <property type="component" value="Unassembled WGS sequence"/>
</dbReference>